<name>A0A0F4NL78_9VIBR</name>
<sequence length="31" mass="3496">MWSKDWVDVAVVISWVSVWSALVYFIPVGGV</sequence>
<gene>
    <name evidence="2" type="ORF">TW81_06130</name>
</gene>
<dbReference type="AlphaFoldDB" id="A0A0F4NL78"/>
<evidence type="ECO:0000256" key="1">
    <source>
        <dbReference type="SAM" id="Phobius"/>
    </source>
</evidence>
<feature type="transmembrane region" description="Helical" evidence="1">
    <location>
        <begin position="6"/>
        <end position="26"/>
    </location>
</feature>
<evidence type="ECO:0000313" key="2">
    <source>
        <dbReference type="EMBL" id="KJY83902.1"/>
    </source>
</evidence>
<dbReference type="PATRIC" id="fig|579748.3.peg.1257"/>
<keyword evidence="3" id="KW-1185">Reference proteome</keyword>
<organism evidence="2 3">
    <name type="scientific">Vibrio galatheae</name>
    <dbReference type="NCBI Taxonomy" id="579748"/>
    <lineage>
        <taxon>Bacteria</taxon>
        <taxon>Pseudomonadati</taxon>
        <taxon>Pseudomonadota</taxon>
        <taxon>Gammaproteobacteria</taxon>
        <taxon>Vibrionales</taxon>
        <taxon>Vibrionaceae</taxon>
        <taxon>Vibrio</taxon>
    </lineage>
</organism>
<keyword evidence="1" id="KW-0812">Transmembrane</keyword>
<accession>A0A0F4NL78</accession>
<keyword evidence="1" id="KW-0472">Membrane</keyword>
<comment type="caution">
    <text evidence="2">The sequence shown here is derived from an EMBL/GenBank/DDBJ whole genome shotgun (WGS) entry which is preliminary data.</text>
</comment>
<proteinExistence type="predicted"/>
<dbReference type="Proteomes" id="UP000033673">
    <property type="component" value="Unassembled WGS sequence"/>
</dbReference>
<dbReference type="STRING" id="579748.TW81_06130"/>
<dbReference type="EMBL" id="JXXV01000012">
    <property type="protein sequence ID" value="KJY83902.1"/>
    <property type="molecule type" value="Genomic_DNA"/>
</dbReference>
<keyword evidence="1" id="KW-1133">Transmembrane helix</keyword>
<reference evidence="2 3" key="1">
    <citation type="journal article" date="2015" name="BMC Genomics">
        <title>Genome mining reveals unlocked bioactive potential of marine Gram-negative bacteria.</title>
        <authorList>
            <person name="Machado H."/>
            <person name="Sonnenschein E.C."/>
            <person name="Melchiorsen J."/>
            <person name="Gram L."/>
        </authorList>
    </citation>
    <scope>NUCLEOTIDE SEQUENCE [LARGE SCALE GENOMIC DNA]</scope>
    <source>
        <strain evidence="2 3">S2757</strain>
    </source>
</reference>
<evidence type="ECO:0000313" key="3">
    <source>
        <dbReference type="Proteomes" id="UP000033673"/>
    </source>
</evidence>
<protein>
    <submittedName>
        <fullName evidence="2">Membrane protein</fullName>
    </submittedName>
</protein>